<feature type="compositionally biased region" description="Basic and acidic residues" evidence="1">
    <location>
        <begin position="1"/>
        <end position="18"/>
    </location>
</feature>
<keyword evidence="3" id="KW-1185">Reference proteome</keyword>
<protein>
    <submittedName>
        <fullName evidence="2">Uncharacterized protein</fullName>
    </submittedName>
</protein>
<dbReference type="Proteomes" id="UP001165082">
    <property type="component" value="Unassembled WGS sequence"/>
</dbReference>
<comment type="caution">
    <text evidence="2">The sequence shown here is derived from an EMBL/GenBank/DDBJ whole genome shotgun (WGS) entry which is preliminary data.</text>
</comment>
<feature type="non-terminal residue" evidence="2">
    <location>
        <position position="119"/>
    </location>
</feature>
<evidence type="ECO:0000313" key="2">
    <source>
        <dbReference type="EMBL" id="GMH68790.1"/>
    </source>
</evidence>
<feature type="compositionally biased region" description="Basic and acidic residues" evidence="1">
    <location>
        <begin position="48"/>
        <end position="57"/>
    </location>
</feature>
<feature type="region of interest" description="Disordered" evidence="1">
    <location>
        <begin position="1"/>
        <end position="69"/>
    </location>
</feature>
<gene>
    <name evidence="2" type="ORF">TrRE_jg492</name>
</gene>
<dbReference type="OrthoDB" id="20835at2759"/>
<evidence type="ECO:0000256" key="1">
    <source>
        <dbReference type="SAM" id="MobiDB-lite"/>
    </source>
</evidence>
<evidence type="ECO:0000313" key="3">
    <source>
        <dbReference type="Proteomes" id="UP001165082"/>
    </source>
</evidence>
<sequence length="119" mass="13184">MKGGEEGKGRKEEREGEGKSGGGKKAIDELFNTKKKRTAAAAAAVEQEESRKEEEHRSKKKKLKGDREDVRGLTSGEWIDDGRGGVFNKDGFTGRRDEGGRKIFKAHLFNKTDFGNTPD</sequence>
<organism evidence="2 3">
    <name type="scientific">Triparma retinervis</name>
    <dbReference type="NCBI Taxonomy" id="2557542"/>
    <lineage>
        <taxon>Eukaryota</taxon>
        <taxon>Sar</taxon>
        <taxon>Stramenopiles</taxon>
        <taxon>Ochrophyta</taxon>
        <taxon>Bolidophyceae</taxon>
        <taxon>Parmales</taxon>
        <taxon>Triparmaceae</taxon>
        <taxon>Triparma</taxon>
    </lineage>
</organism>
<accession>A0A9W7AF47</accession>
<dbReference type="AlphaFoldDB" id="A0A9W7AF47"/>
<proteinExistence type="predicted"/>
<reference evidence="2" key="1">
    <citation type="submission" date="2022-07" db="EMBL/GenBank/DDBJ databases">
        <title>Genome analysis of Parmales, a sister group of diatoms, reveals the evolutionary specialization of diatoms from phago-mixotrophs to photoautotrophs.</title>
        <authorList>
            <person name="Ban H."/>
            <person name="Sato S."/>
            <person name="Yoshikawa S."/>
            <person name="Kazumasa Y."/>
            <person name="Nakamura Y."/>
            <person name="Ichinomiya M."/>
            <person name="Saitoh K."/>
            <person name="Sato N."/>
            <person name="Blanc-Mathieu R."/>
            <person name="Endo H."/>
            <person name="Kuwata A."/>
            <person name="Ogata H."/>
        </authorList>
    </citation>
    <scope>NUCLEOTIDE SEQUENCE</scope>
</reference>
<dbReference type="EMBL" id="BRXZ01004118">
    <property type="protein sequence ID" value="GMH68790.1"/>
    <property type="molecule type" value="Genomic_DNA"/>
</dbReference>
<name>A0A9W7AF47_9STRA</name>